<dbReference type="EMBL" id="JAHRIO010013372">
    <property type="protein sequence ID" value="MEQ2163106.1"/>
    <property type="molecule type" value="Genomic_DNA"/>
</dbReference>
<evidence type="ECO:0000313" key="2">
    <source>
        <dbReference type="EMBL" id="MEQ2163106.1"/>
    </source>
</evidence>
<dbReference type="Proteomes" id="UP001476798">
    <property type="component" value="Unassembled WGS sequence"/>
</dbReference>
<accession>A0ABV0MW66</accession>
<evidence type="ECO:0000313" key="3">
    <source>
        <dbReference type="Proteomes" id="UP001476798"/>
    </source>
</evidence>
<proteinExistence type="predicted"/>
<feature type="region of interest" description="Disordered" evidence="1">
    <location>
        <begin position="39"/>
        <end position="63"/>
    </location>
</feature>
<reference evidence="2 3" key="1">
    <citation type="submission" date="2021-06" db="EMBL/GenBank/DDBJ databases">
        <authorList>
            <person name="Palmer J.M."/>
        </authorList>
    </citation>
    <scope>NUCLEOTIDE SEQUENCE [LARGE SCALE GENOMIC DNA]</scope>
    <source>
        <strain evidence="2 3">GA_2019</strain>
        <tissue evidence="2">Muscle</tissue>
    </source>
</reference>
<sequence length="103" mass="11427">MLNASMDCLNLLAIPNNFFSVFACIQNFSEPSSQANYNRFPGSHTHAHGGQNPHSLGSSGSHSGSALEVRGSVLLLFGQKSYHRDQGWFNREFCFCAQMVTQW</sequence>
<feature type="compositionally biased region" description="Low complexity" evidence="1">
    <location>
        <begin position="54"/>
        <end position="63"/>
    </location>
</feature>
<gene>
    <name evidence="2" type="ORF">GOODEAATRI_026777</name>
</gene>
<protein>
    <submittedName>
        <fullName evidence="2">Uncharacterized protein</fullName>
    </submittedName>
</protein>
<keyword evidence="3" id="KW-1185">Reference proteome</keyword>
<comment type="caution">
    <text evidence="2">The sequence shown here is derived from an EMBL/GenBank/DDBJ whole genome shotgun (WGS) entry which is preliminary data.</text>
</comment>
<name>A0ABV0MW66_9TELE</name>
<evidence type="ECO:0000256" key="1">
    <source>
        <dbReference type="SAM" id="MobiDB-lite"/>
    </source>
</evidence>
<organism evidence="2 3">
    <name type="scientific">Goodea atripinnis</name>
    <dbReference type="NCBI Taxonomy" id="208336"/>
    <lineage>
        <taxon>Eukaryota</taxon>
        <taxon>Metazoa</taxon>
        <taxon>Chordata</taxon>
        <taxon>Craniata</taxon>
        <taxon>Vertebrata</taxon>
        <taxon>Euteleostomi</taxon>
        <taxon>Actinopterygii</taxon>
        <taxon>Neopterygii</taxon>
        <taxon>Teleostei</taxon>
        <taxon>Neoteleostei</taxon>
        <taxon>Acanthomorphata</taxon>
        <taxon>Ovalentaria</taxon>
        <taxon>Atherinomorphae</taxon>
        <taxon>Cyprinodontiformes</taxon>
        <taxon>Goodeidae</taxon>
        <taxon>Goodea</taxon>
    </lineage>
</organism>